<accession>A0ABU3IBI1</accession>
<dbReference type="RefSeq" id="WP_313273584.1">
    <property type="nucleotide sequence ID" value="NZ_JASXSX010000001.1"/>
</dbReference>
<keyword evidence="4" id="KW-1185">Reference proteome</keyword>
<feature type="domain" description="DUF3071" evidence="2">
    <location>
        <begin position="1"/>
        <end position="164"/>
    </location>
</feature>
<feature type="compositionally biased region" description="Low complexity" evidence="1">
    <location>
        <begin position="279"/>
        <end position="297"/>
    </location>
</feature>
<dbReference type="Pfam" id="PF11268">
    <property type="entry name" value="DUF3071"/>
    <property type="match status" value="1"/>
</dbReference>
<sequence>MIELELLGANSDGTQLVFTDEGGTRYTVPIDNALKATIRRESIQLESMPKRGAGLSPRQIQELLRAGMEPEEISSEYNVDVVRINRFLSPVRAEQNYIISRALRGPVGGADDAPSLQDLCIDRLATRGVSAASFEWRAYRRGDHPWELQLLFVQDARENRATWEVTPMGRVVRAIDEEAHWLTETVSPAQAAPNVEPLPSRSHASTRPGESASGEDVEQILDTLTAARGKRMGVEIYEDEDSPIAPIFALNAPAQEDPPQFPDEDEEPEDEPATGKRTATSSGNSAGDDAAAEDTATSPREAHAQTGDSASKRANRPSPLPSRRERAKQRAQHAGEDEARSDSRSDDRGASLPGFEGIEQEGAKSADSERPPKRRRSSKRRSVPSWDEIVFGSK</sequence>
<gene>
    <name evidence="3" type="primary">sepH</name>
    <name evidence="3" type="ORF">QS713_06660</name>
</gene>
<feature type="compositionally biased region" description="Basic and acidic residues" evidence="1">
    <location>
        <begin position="333"/>
        <end position="349"/>
    </location>
</feature>
<proteinExistence type="predicted"/>
<organism evidence="3 4">
    <name type="scientific">Gleimia hominis</name>
    <dbReference type="NCBI Taxonomy" id="595468"/>
    <lineage>
        <taxon>Bacteria</taxon>
        <taxon>Bacillati</taxon>
        <taxon>Actinomycetota</taxon>
        <taxon>Actinomycetes</taxon>
        <taxon>Actinomycetales</taxon>
        <taxon>Actinomycetaceae</taxon>
        <taxon>Gleimia</taxon>
    </lineage>
</organism>
<dbReference type="NCBIfam" id="NF040712">
    <property type="entry name" value="SepH"/>
    <property type="match status" value="1"/>
</dbReference>
<dbReference type="InterPro" id="IPR047682">
    <property type="entry name" value="SepH-like"/>
</dbReference>
<evidence type="ECO:0000313" key="4">
    <source>
        <dbReference type="Proteomes" id="UP001247542"/>
    </source>
</evidence>
<reference evidence="3 4" key="1">
    <citation type="submission" date="2023-06" db="EMBL/GenBank/DDBJ databases">
        <title>Draft genome sequence of Gleimia hominis type strain CCUG 57540T.</title>
        <authorList>
            <person name="Salva-Serra F."/>
            <person name="Cardew S."/>
            <person name="Jensie Markopoulos S."/>
            <person name="Ohlen M."/>
            <person name="Inganas E."/>
            <person name="Svensson-Stadler L."/>
            <person name="Moore E.R.B."/>
        </authorList>
    </citation>
    <scope>NUCLEOTIDE SEQUENCE [LARGE SCALE GENOMIC DNA]</scope>
    <source>
        <strain evidence="3 4">CCUG 57540</strain>
    </source>
</reference>
<evidence type="ECO:0000313" key="3">
    <source>
        <dbReference type="EMBL" id="MDT3767739.1"/>
    </source>
</evidence>
<comment type="caution">
    <text evidence="3">The sequence shown here is derived from an EMBL/GenBank/DDBJ whole genome shotgun (WGS) entry which is preliminary data.</text>
</comment>
<evidence type="ECO:0000259" key="2">
    <source>
        <dbReference type="Pfam" id="PF11268"/>
    </source>
</evidence>
<dbReference type="EMBL" id="JASXSX010000001">
    <property type="protein sequence ID" value="MDT3767739.1"/>
    <property type="molecule type" value="Genomic_DNA"/>
</dbReference>
<feature type="compositionally biased region" description="Basic residues" evidence="1">
    <location>
        <begin position="372"/>
        <end position="382"/>
    </location>
</feature>
<protein>
    <submittedName>
        <fullName evidence="3">Septation protein SepH</fullName>
    </submittedName>
</protein>
<name>A0ABU3IBI1_9ACTO</name>
<evidence type="ECO:0000256" key="1">
    <source>
        <dbReference type="SAM" id="MobiDB-lite"/>
    </source>
</evidence>
<feature type="region of interest" description="Disordered" evidence="1">
    <location>
        <begin position="186"/>
        <end position="218"/>
    </location>
</feature>
<feature type="compositionally biased region" description="Basic and acidic residues" evidence="1">
    <location>
        <begin position="361"/>
        <end position="371"/>
    </location>
</feature>
<feature type="compositionally biased region" description="Acidic residues" evidence="1">
    <location>
        <begin position="262"/>
        <end position="272"/>
    </location>
</feature>
<dbReference type="InterPro" id="IPR021421">
    <property type="entry name" value="DUF3071"/>
</dbReference>
<feature type="region of interest" description="Disordered" evidence="1">
    <location>
        <begin position="253"/>
        <end position="394"/>
    </location>
</feature>
<dbReference type="Proteomes" id="UP001247542">
    <property type="component" value="Unassembled WGS sequence"/>
</dbReference>